<evidence type="ECO:0000313" key="2">
    <source>
        <dbReference type="Proteomes" id="UP000004947"/>
    </source>
</evidence>
<reference evidence="1 2" key="1">
    <citation type="journal article" date="2010" name="J. Bacteriol.">
        <title>Genome sequence of Lentisphaera araneosa HTCC2155T, the type species of the order Lentisphaerales in the phylum Lentisphaerae.</title>
        <authorList>
            <person name="Thrash J.C."/>
            <person name="Cho J.C."/>
            <person name="Vergin K.L."/>
            <person name="Morris R.M."/>
            <person name="Giovannoni S.J."/>
        </authorList>
    </citation>
    <scope>NUCLEOTIDE SEQUENCE [LARGE SCALE GENOMIC DNA]</scope>
    <source>
        <strain evidence="1 2">HTCC2155</strain>
    </source>
</reference>
<sequence>MKILRKIVLVFILSVSFFELQAQVQYGLSFDRERYLQYEKIQVTFTVVNNSGTRLTFGANERSGKLKILVVDPENRLVPAYDKKFNPVNGLVLAAGETKSLVFNINEHFSMTRLGRFSVSASMTHPALTGLAFETKPKILNVESGTVLRKKTFGVVDLEDSNVIHPRSYEIISFKEKEGDIVCLKVYDKQWVYALLRLGPYVTGVKVNHDVDTFSNIHTMIQVKPRVFIHMVFSDTGSIKQFIVYRATFENVPVMVRDSKLGTVRIFGGEKLTEGEDYIRIGNTLELRNVDPDLN</sequence>
<gene>
    <name evidence="1" type="ORF">LNTAR_20158</name>
</gene>
<evidence type="ECO:0000313" key="1">
    <source>
        <dbReference type="EMBL" id="EDM27556.1"/>
    </source>
</evidence>
<accession>A6DKV4</accession>
<keyword evidence="2" id="KW-1185">Reference proteome</keyword>
<dbReference type="Proteomes" id="UP000004947">
    <property type="component" value="Unassembled WGS sequence"/>
</dbReference>
<dbReference type="eggNOG" id="ENOG5033NKM">
    <property type="taxonomic scope" value="Bacteria"/>
</dbReference>
<name>A6DKV4_9BACT</name>
<dbReference type="EMBL" id="ABCK01000008">
    <property type="protein sequence ID" value="EDM27556.1"/>
    <property type="molecule type" value="Genomic_DNA"/>
</dbReference>
<dbReference type="STRING" id="313628.LNTAR_20158"/>
<proteinExistence type="predicted"/>
<organism evidence="1 2">
    <name type="scientific">Lentisphaera araneosa HTCC2155</name>
    <dbReference type="NCBI Taxonomy" id="313628"/>
    <lineage>
        <taxon>Bacteria</taxon>
        <taxon>Pseudomonadati</taxon>
        <taxon>Lentisphaerota</taxon>
        <taxon>Lentisphaeria</taxon>
        <taxon>Lentisphaerales</taxon>
        <taxon>Lentisphaeraceae</taxon>
        <taxon>Lentisphaera</taxon>
    </lineage>
</organism>
<dbReference type="AlphaFoldDB" id="A6DKV4"/>
<comment type="caution">
    <text evidence="1">The sequence shown here is derived from an EMBL/GenBank/DDBJ whole genome shotgun (WGS) entry which is preliminary data.</text>
</comment>
<protein>
    <submittedName>
        <fullName evidence="1">tRNA modification GTPase</fullName>
    </submittedName>
</protein>